<evidence type="ECO:0000313" key="2">
    <source>
        <dbReference type="Proteomes" id="UP001476807"/>
    </source>
</evidence>
<proteinExistence type="predicted"/>
<keyword evidence="2" id="KW-1185">Reference proteome</keyword>
<evidence type="ECO:0000313" key="1">
    <source>
        <dbReference type="EMBL" id="MER2997650.1"/>
    </source>
</evidence>
<protein>
    <submittedName>
        <fullName evidence="1">Transporter</fullName>
    </submittedName>
</protein>
<dbReference type="EMBL" id="JBEOKT010000006">
    <property type="protein sequence ID" value="MER2997650.1"/>
    <property type="molecule type" value="Genomic_DNA"/>
</dbReference>
<dbReference type="Proteomes" id="UP001476807">
    <property type="component" value="Unassembled WGS sequence"/>
</dbReference>
<dbReference type="Pfam" id="PF13557">
    <property type="entry name" value="Phenol_MetA_deg"/>
    <property type="match status" value="1"/>
</dbReference>
<dbReference type="InterPro" id="IPR025737">
    <property type="entry name" value="FApF"/>
</dbReference>
<comment type="caution">
    <text evidence="1">The sequence shown here is derived from an EMBL/GenBank/DDBJ whole genome shotgun (WGS) entry which is preliminary data.</text>
</comment>
<accession>A0ABV1RTF1</accession>
<reference evidence="1 2" key="1">
    <citation type="submission" date="2024-06" db="EMBL/GenBank/DDBJ databases">
        <title>Pontibacter populi HYL7-15.</title>
        <authorList>
            <person name="Kim M.K."/>
        </authorList>
    </citation>
    <scope>NUCLEOTIDE SEQUENCE [LARGE SCALE GENOMIC DNA]</scope>
    <source>
        <strain evidence="1 2">HYL7-15</strain>
    </source>
</reference>
<sequence>MMKHTFTNTRSALKWALTIVIILLTTHAYSQQQPIPLPDLITDRPDQTESAFTVPARSIQVESGLYFEKARDGEAVSTYTAYPATLIRVGIISWLELRAEGSYQNLTVEDETSTQVKGFGPLTVGAKVKLWEEEGLRPQAAFMTMVDLPIGDEAFTPENPEPSLRLLFKNSLSEKMDLSYNLAYGWEGGKAVKSYSASIGAGISDKLGIFGEVFGDKTNGEKAVHCVDAGLTFVLFPNFQMDLAAGTSIKSSTPDYFVTTGLSIRLPR</sequence>
<organism evidence="1 2">
    <name type="scientific">Pontibacter populi</name>
    <dbReference type="NCBI Taxonomy" id="890055"/>
    <lineage>
        <taxon>Bacteria</taxon>
        <taxon>Pseudomonadati</taxon>
        <taxon>Bacteroidota</taxon>
        <taxon>Cytophagia</taxon>
        <taxon>Cytophagales</taxon>
        <taxon>Hymenobacteraceae</taxon>
        <taxon>Pontibacter</taxon>
    </lineage>
</organism>
<gene>
    <name evidence="1" type="ORF">ABS362_08835</name>
</gene>
<name>A0ABV1RTF1_9BACT</name>
<dbReference type="RefSeq" id="WP_350412062.1">
    <property type="nucleotide sequence ID" value="NZ_JBEOKT010000006.1"/>
</dbReference>